<accession>A0A1H0JC78</accession>
<evidence type="ECO:0000256" key="1">
    <source>
        <dbReference type="SAM" id="MobiDB-lite"/>
    </source>
</evidence>
<reference evidence="2 3" key="1">
    <citation type="submission" date="2016-10" db="EMBL/GenBank/DDBJ databases">
        <authorList>
            <person name="de Groot N.N."/>
        </authorList>
    </citation>
    <scope>NUCLEOTIDE SEQUENCE [LARGE SCALE GENOMIC DNA]</scope>
    <source>
        <strain evidence="2 3">DSM 12130</strain>
    </source>
</reference>
<evidence type="ECO:0000313" key="3">
    <source>
        <dbReference type="Proteomes" id="UP000199073"/>
    </source>
</evidence>
<sequence length="88" mass="9810">MKSQERVSDKDGGVAERGAPSEEMIKKTATLKSGSFSIGLYAWSENYRDLLIVLPLIETGSYDVKTVFNYEKCVGVDGKNLIFQPLYL</sequence>
<protein>
    <submittedName>
        <fullName evidence="2">Uncharacterized protein</fullName>
    </submittedName>
</protein>
<keyword evidence="3" id="KW-1185">Reference proteome</keyword>
<proteinExistence type="predicted"/>
<gene>
    <name evidence="2" type="ORF">SAMN05660330_00223</name>
</gene>
<dbReference type="EMBL" id="FNJI01000001">
    <property type="protein sequence ID" value="SDO41079.1"/>
    <property type="molecule type" value="Genomic_DNA"/>
</dbReference>
<dbReference type="Proteomes" id="UP000199073">
    <property type="component" value="Unassembled WGS sequence"/>
</dbReference>
<organism evidence="2 3">
    <name type="scientific">Desulforhopalus singaporensis</name>
    <dbReference type="NCBI Taxonomy" id="91360"/>
    <lineage>
        <taxon>Bacteria</taxon>
        <taxon>Pseudomonadati</taxon>
        <taxon>Thermodesulfobacteriota</taxon>
        <taxon>Desulfobulbia</taxon>
        <taxon>Desulfobulbales</taxon>
        <taxon>Desulfocapsaceae</taxon>
        <taxon>Desulforhopalus</taxon>
    </lineage>
</organism>
<name>A0A1H0JC78_9BACT</name>
<evidence type="ECO:0000313" key="2">
    <source>
        <dbReference type="EMBL" id="SDO41079.1"/>
    </source>
</evidence>
<dbReference type="AlphaFoldDB" id="A0A1H0JC78"/>
<feature type="region of interest" description="Disordered" evidence="1">
    <location>
        <begin position="1"/>
        <end position="21"/>
    </location>
</feature>